<dbReference type="PANTHER" id="PTHR39335:SF1">
    <property type="entry name" value="BLL4220 PROTEIN"/>
    <property type="match status" value="1"/>
</dbReference>
<keyword evidence="2" id="KW-1185">Reference proteome</keyword>
<dbReference type="Proteomes" id="UP000669179">
    <property type="component" value="Unassembled WGS sequence"/>
</dbReference>
<sequence>MKKAALVVVIGLVVAGCGGDPDHLNMDTPGHTLPAYTSGPATVGLGSTERGVALVDARGQALYAFDRDSNNKSVCDADCTSMWPPATTDGEPQPGKGVRSDLLDSFDRGDGTRQVTYAGRPLYRFVKDVSPGDAVGQDLTDFGAQWYLLGASGDKIPG</sequence>
<proteinExistence type="predicted"/>
<dbReference type="AlphaFoldDB" id="A0A939PK61"/>
<dbReference type="InterPro" id="IPR005297">
    <property type="entry name" value="Lipoprotein_repeat"/>
</dbReference>
<evidence type="ECO:0000313" key="2">
    <source>
        <dbReference type="Proteomes" id="UP000669179"/>
    </source>
</evidence>
<reference evidence="1" key="1">
    <citation type="submission" date="2021-03" db="EMBL/GenBank/DDBJ databases">
        <authorList>
            <person name="Kanchanasin P."/>
            <person name="Saeng-In P."/>
            <person name="Phongsopitanun W."/>
            <person name="Yuki M."/>
            <person name="Kudo T."/>
            <person name="Ohkuma M."/>
            <person name="Tanasupawat S."/>
        </authorList>
    </citation>
    <scope>NUCLEOTIDE SEQUENCE</scope>
    <source>
        <strain evidence="1">GKU 128</strain>
    </source>
</reference>
<dbReference type="RefSeq" id="WP_208261815.1">
    <property type="nucleotide sequence ID" value="NZ_JAGEOJ010000022.1"/>
</dbReference>
<evidence type="ECO:0008006" key="3">
    <source>
        <dbReference type="Google" id="ProtNLM"/>
    </source>
</evidence>
<evidence type="ECO:0000313" key="1">
    <source>
        <dbReference type="EMBL" id="MBO2453797.1"/>
    </source>
</evidence>
<dbReference type="GO" id="GO:0043448">
    <property type="term" value="P:alkane catabolic process"/>
    <property type="evidence" value="ECO:0007669"/>
    <property type="project" value="TreeGrafter"/>
</dbReference>
<accession>A0A939PK61</accession>
<comment type="caution">
    <text evidence="1">The sequence shown here is derived from an EMBL/GenBank/DDBJ whole genome shotgun (WGS) entry which is preliminary data.</text>
</comment>
<dbReference type="EMBL" id="JAGEOJ010000022">
    <property type="protein sequence ID" value="MBO2453797.1"/>
    <property type="molecule type" value="Genomic_DNA"/>
</dbReference>
<dbReference type="PANTHER" id="PTHR39335">
    <property type="entry name" value="BLL4220 PROTEIN"/>
    <property type="match status" value="1"/>
</dbReference>
<dbReference type="Pfam" id="PF03640">
    <property type="entry name" value="Lipoprotein_15"/>
    <property type="match status" value="2"/>
</dbReference>
<protein>
    <recommendedName>
        <fullName evidence="3">Lipoprotein</fullName>
    </recommendedName>
</protein>
<name>A0A939PK61_9ACTN</name>
<dbReference type="PROSITE" id="PS51257">
    <property type="entry name" value="PROKAR_LIPOPROTEIN"/>
    <property type="match status" value="1"/>
</dbReference>
<gene>
    <name evidence="1" type="ORF">J4573_42375</name>
</gene>
<organism evidence="1 2">
    <name type="scientific">Actinomadura barringtoniae</name>
    <dbReference type="NCBI Taxonomy" id="1427535"/>
    <lineage>
        <taxon>Bacteria</taxon>
        <taxon>Bacillati</taxon>
        <taxon>Actinomycetota</taxon>
        <taxon>Actinomycetes</taxon>
        <taxon>Streptosporangiales</taxon>
        <taxon>Thermomonosporaceae</taxon>
        <taxon>Actinomadura</taxon>
    </lineage>
</organism>